<dbReference type="RefSeq" id="WP_184822501.1">
    <property type="nucleotide sequence ID" value="NZ_BMTK01000002.1"/>
</dbReference>
<feature type="region of interest" description="Disordered" evidence="4">
    <location>
        <begin position="247"/>
        <end position="296"/>
    </location>
</feature>
<dbReference type="AlphaFoldDB" id="A0A7W7M1K6"/>
<keyword evidence="2 6" id="KW-0489">Methyltransferase</keyword>
<keyword evidence="3" id="KW-0808">Transferase</keyword>
<feature type="compositionally biased region" description="Pro residues" evidence="4">
    <location>
        <begin position="276"/>
        <end position="296"/>
    </location>
</feature>
<accession>A0A7W7M1K6</accession>
<evidence type="ECO:0000256" key="2">
    <source>
        <dbReference type="ARBA" id="ARBA00022603"/>
    </source>
</evidence>
<keyword evidence="7" id="KW-1185">Reference proteome</keyword>
<evidence type="ECO:0000256" key="3">
    <source>
        <dbReference type="ARBA" id="ARBA00022679"/>
    </source>
</evidence>
<dbReference type="InterPro" id="IPR029063">
    <property type="entry name" value="SAM-dependent_MTases_sf"/>
</dbReference>
<gene>
    <name evidence="6" type="ORF">FHS37_003717</name>
</gene>
<protein>
    <submittedName>
        <fullName evidence="6">SAM-dependent methyltransferase</fullName>
    </submittedName>
</protein>
<evidence type="ECO:0000259" key="5">
    <source>
        <dbReference type="Pfam" id="PF08241"/>
    </source>
</evidence>
<evidence type="ECO:0000256" key="4">
    <source>
        <dbReference type="SAM" id="MobiDB-lite"/>
    </source>
</evidence>
<dbReference type="Pfam" id="PF08241">
    <property type="entry name" value="Methyltransf_11"/>
    <property type="match status" value="1"/>
</dbReference>
<evidence type="ECO:0000313" key="6">
    <source>
        <dbReference type="EMBL" id="MBB4899656.1"/>
    </source>
</evidence>
<evidence type="ECO:0000256" key="1">
    <source>
        <dbReference type="ARBA" id="ARBA00008361"/>
    </source>
</evidence>
<evidence type="ECO:0000313" key="7">
    <source>
        <dbReference type="Proteomes" id="UP000579523"/>
    </source>
</evidence>
<dbReference type="Gene3D" id="3.40.50.150">
    <property type="entry name" value="Vaccinia Virus protein VP39"/>
    <property type="match status" value="1"/>
</dbReference>
<reference evidence="6 7" key="1">
    <citation type="submission" date="2020-08" db="EMBL/GenBank/DDBJ databases">
        <title>Genomic Encyclopedia of Type Strains, Phase III (KMG-III): the genomes of soil and plant-associated and newly described type strains.</title>
        <authorList>
            <person name="Whitman W."/>
        </authorList>
    </citation>
    <scope>NUCLEOTIDE SEQUENCE [LARGE SCALE GENOMIC DNA]</scope>
    <source>
        <strain evidence="6 7">CECT 3273</strain>
    </source>
</reference>
<name>A0A7W7M1K6_9ACTN</name>
<comment type="similarity">
    <text evidence="1">Belongs to the methyltransferase superfamily.</text>
</comment>
<feature type="domain" description="Methyltransferase type 11" evidence="5">
    <location>
        <begin position="42"/>
        <end position="133"/>
    </location>
</feature>
<feature type="compositionally biased region" description="Low complexity" evidence="4">
    <location>
        <begin position="263"/>
        <end position="275"/>
    </location>
</feature>
<dbReference type="EMBL" id="JACHJI010000006">
    <property type="protein sequence ID" value="MBB4899656.1"/>
    <property type="molecule type" value="Genomic_DNA"/>
</dbReference>
<proteinExistence type="inferred from homology"/>
<dbReference type="CDD" id="cd02440">
    <property type="entry name" value="AdoMet_MTases"/>
    <property type="match status" value="1"/>
</dbReference>
<dbReference type="GO" id="GO:0008757">
    <property type="term" value="F:S-adenosylmethionine-dependent methyltransferase activity"/>
    <property type="evidence" value="ECO:0007669"/>
    <property type="project" value="InterPro"/>
</dbReference>
<dbReference type="PANTHER" id="PTHR44942">
    <property type="entry name" value="METHYLTRANSF_11 DOMAIN-CONTAINING PROTEIN"/>
    <property type="match status" value="1"/>
</dbReference>
<dbReference type="InterPro" id="IPR013216">
    <property type="entry name" value="Methyltransf_11"/>
</dbReference>
<organism evidence="6 7">
    <name type="scientific">Streptomyces griseomycini</name>
    <dbReference type="NCBI Taxonomy" id="66895"/>
    <lineage>
        <taxon>Bacteria</taxon>
        <taxon>Bacillati</taxon>
        <taxon>Actinomycetota</taxon>
        <taxon>Actinomycetes</taxon>
        <taxon>Kitasatosporales</taxon>
        <taxon>Streptomycetaceae</taxon>
        <taxon>Streptomyces</taxon>
    </lineage>
</organism>
<dbReference type="Proteomes" id="UP000579523">
    <property type="component" value="Unassembled WGS sequence"/>
</dbReference>
<dbReference type="SUPFAM" id="SSF53335">
    <property type="entry name" value="S-adenosyl-L-methionine-dependent methyltransferases"/>
    <property type="match status" value="1"/>
</dbReference>
<sequence length="296" mass="31014">MTKQPDPTADLIARLDAAERLPGAPELRAFTYELLGDATSVVDVGCGAGRAVAELAARRVTAVGVDSDARMIGVARSRRPHLDLRVGDAYRLPLPDHSVEGYRADKVFHELADPRRALAEAHRVLAPGGRVVLAGQDWDTVVIDSDDPALTRALVHARADLVTAPRAARAHRALLLDAGFHRVTAEVRTSVLTGPEALPLLTALAGATVSAGAVDRDRAEAWTAEQRARAAEDRLFVALPVFVASATRGDGDGLQDGPRDGLRATSTPASPVPSAGSPPPCPRPRSGPAAPAPSPR</sequence>
<dbReference type="PANTHER" id="PTHR44942:SF4">
    <property type="entry name" value="METHYLTRANSFERASE TYPE 11 DOMAIN-CONTAINING PROTEIN"/>
    <property type="match status" value="1"/>
</dbReference>
<dbReference type="InterPro" id="IPR051052">
    <property type="entry name" value="Diverse_substrate_MTase"/>
</dbReference>
<comment type="caution">
    <text evidence="6">The sequence shown here is derived from an EMBL/GenBank/DDBJ whole genome shotgun (WGS) entry which is preliminary data.</text>
</comment>
<dbReference type="GO" id="GO:0032259">
    <property type="term" value="P:methylation"/>
    <property type="evidence" value="ECO:0007669"/>
    <property type="project" value="UniProtKB-KW"/>
</dbReference>